<reference evidence="11 12" key="1">
    <citation type="journal article" date="2022" name="Nat. Ecol. Evol.">
        <title>A masculinizing supergene underlies an exaggerated male reproductive morph in a spider.</title>
        <authorList>
            <person name="Hendrickx F."/>
            <person name="De Corte Z."/>
            <person name="Sonet G."/>
            <person name="Van Belleghem S.M."/>
            <person name="Kostlbacher S."/>
            <person name="Vangestel C."/>
        </authorList>
    </citation>
    <scope>NUCLEOTIDE SEQUENCE [LARGE SCALE GENOMIC DNA]</scope>
    <source>
        <strain evidence="11">W744_W776</strain>
    </source>
</reference>
<dbReference type="Pfam" id="PF05047">
    <property type="entry name" value="L51_S25_CI-B8"/>
    <property type="match status" value="1"/>
</dbReference>
<keyword evidence="8" id="KW-0539">Nucleus</keyword>
<dbReference type="SMART" id="SM00355">
    <property type="entry name" value="ZnF_C2H2"/>
    <property type="match status" value="4"/>
</dbReference>
<accession>A0AAV6UEZ9</accession>
<keyword evidence="4" id="KW-0677">Repeat</keyword>
<evidence type="ECO:0000256" key="7">
    <source>
        <dbReference type="ARBA" id="ARBA00023128"/>
    </source>
</evidence>
<dbReference type="PROSITE" id="PS00028">
    <property type="entry name" value="ZINC_FINGER_C2H2_1"/>
    <property type="match status" value="3"/>
</dbReference>
<dbReference type="SUPFAM" id="SSF52833">
    <property type="entry name" value="Thioredoxin-like"/>
    <property type="match status" value="1"/>
</dbReference>
<evidence type="ECO:0000256" key="5">
    <source>
        <dbReference type="ARBA" id="ARBA00022771"/>
    </source>
</evidence>
<dbReference type="Gene3D" id="3.40.30.10">
    <property type="entry name" value="Glutaredoxin"/>
    <property type="match status" value="1"/>
</dbReference>
<keyword evidence="12" id="KW-1185">Reference proteome</keyword>
<dbReference type="InterPro" id="IPR036236">
    <property type="entry name" value="Znf_C2H2_sf"/>
</dbReference>
<keyword evidence="3" id="KW-0479">Metal-binding</keyword>
<keyword evidence="6" id="KW-0862">Zinc</keyword>
<name>A0AAV6UEZ9_9ARAC</name>
<comment type="subcellular location">
    <subcellularLocation>
        <location evidence="2">Mitochondrion</location>
    </subcellularLocation>
    <subcellularLocation>
        <location evidence="1">Nucleus</location>
    </subcellularLocation>
</comment>
<comment type="caution">
    <text evidence="11">The sequence shown here is derived from an EMBL/GenBank/DDBJ whole genome shotgun (WGS) entry which is preliminary data.</text>
</comment>
<evidence type="ECO:0000256" key="9">
    <source>
        <dbReference type="PROSITE-ProRule" id="PRU00042"/>
    </source>
</evidence>
<evidence type="ECO:0000313" key="12">
    <source>
        <dbReference type="Proteomes" id="UP000827092"/>
    </source>
</evidence>
<dbReference type="Gene3D" id="3.30.160.60">
    <property type="entry name" value="Classic Zinc Finger"/>
    <property type="match status" value="3"/>
</dbReference>
<evidence type="ECO:0000313" key="11">
    <source>
        <dbReference type="EMBL" id="KAG8182661.1"/>
    </source>
</evidence>
<dbReference type="Pfam" id="PF00096">
    <property type="entry name" value="zf-C2H2"/>
    <property type="match status" value="1"/>
</dbReference>
<evidence type="ECO:0000256" key="2">
    <source>
        <dbReference type="ARBA" id="ARBA00004173"/>
    </source>
</evidence>
<dbReference type="AlphaFoldDB" id="A0AAV6UEZ9"/>
<dbReference type="PANTHER" id="PTHR16515">
    <property type="entry name" value="PR DOMAIN ZINC FINGER PROTEIN"/>
    <property type="match status" value="1"/>
</dbReference>
<dbReference type="SUPFAM" id="SSF57667">
    <property type="entry name" value="beta-beta-alpha zinc fingers"/>
    <property type="match status" value="3"/>
</dbReference>
<evidence type="ECO:0000256" key="8">
    <source>
        <dbReference type="ARBA" id="ARBA00023242"/>
    </source>
</evidence>
<dbReference type="InterPro" id="IPR013087">
    <property type="entry name" value="Znf_C2H2_type"/>
</dbReference>
<dbReference type="SMART" id="SM00916">
    <property type="entry name" value="L51_S25_CI-B8"/>
    <property type="match status" value="1"/>
</dbReference>
<protein>
    <recommendedName>
        <fullName evidence="10">C2H2-type domain-containing protein</fullName>
    </recommendedName>
</protein>
<dbReference type="InterPro" id="IPR050331">
    <property type="entry name" value="Zinc_finger"/>
</dbReference>
<keyword evidence="5 9" id="KW-0863">Zinc-finger</keyword>
<sequence length="243" mass="27700">MSYACKVCCGAFSSEEELGSHLTTHSEELSYVCKFCCDGVFSSEKELNSHLTECAEKKTYYCKVCPKTFHSKLQLEQHSSTHAEDRPYVCNACHMSFGYERSLKSHPCISNPKHTCTFCSMSFKFQADLDEHLNLHTGDRPHLCKTDCHAQEALVRYTGPYLKEIRIHLCQKSSESSGIREFIRKHYVSIKKQNPAFPILIRECEGVEPKIYARYDFGKESSASLSNHKSEQVLEVLKGFASK</sequence>
<dbReference type="Proteomes" id="UP000827092">
    <property type="component" value="Unassembled WGS sequence"/>
</dbReference>
<gene>
    <name evidence="11" type="ORF">JTE90_019686</name>
</gene>
<dbReference type="EMBL" id="JAFNEN010000454">
    <property type="protein sequence ID" value="KAG8182661.1"/>
    <property type="molecule type" value="Genomic_DNA"/>
</dbReference>
<evidence type="ECO:0000256" key="6">
    <source>
        <dbReference type="ARBA" id="ARBA00022833"/>
    </source>
</evidence>
<proteinExistence type="predicted"/>
<evidence type="ECO:0000256" key="1">
    <source>
        <dbReference type="ARBA" id="ARBA00004123"/>
    </source>
</evidence>
<dbReference type="PANTHER" id="PTHR16515:SF66">
    <property type="entry name" value="C2H2-TYPE DOMAIN-CONTAINING PROTEIN"/>
    <property type="match status" value="1"/>
</dbReference>
<evidence type="ECO:0000259" key="10">
    <source>
        <dbReference type="PROSITE" id="PS50157"/>
    </source>
</evidence>
<dbReference type="GO" id="GO:0005739">
    <property type="term" value="C:mitochondrion"/>
    <property type="evidence" value="ECO:0007669"/>
    <property type="project" value="UniProtKB-SubCell"/>
</dbReference>
<evidence type="ECO:0000256" key="4">
    <source>
        <dbReference type="ARBA" id="ARBA00022737"/>
    </source>
</evidence>
<dbReference type="Pfam" id="PF13912">
    <property type="entry name" value="zf-C2H2_6"/>
    <property type="match status" value="1"/>
</dbReference>
<organism evidence="11 12">
    <name type="scientific">Oedothorax gibbosus</name>
    <dbReference type="NCBI Taxonomy" id="931172"/>
    <lineage>
        <taxon>Eukaryota</taxon>
        <taxon>Metazoa</taxon>
        <taxon>Ecdysozoa</taxon>
        <taxon>Arthropoda</taxon>
        <taxon>Chelicerata</taxon>
        <taxon>Arachnida</taxon>
        <taxon>Araneae</taxon>
        <taxon>Araneomorphae</taxon>
        <taxon>Entelegynae</taxon>
        <taxon>Araneoidea</taxon>
        <taxon>Linyphiidae</taxon>
        <taxon>Erigoninae</taxon>
        <taxon>Oedothorax</taxon>
    </lineage>
</organism>
<dbReference type="GO" id="GO:0005634">
    <property type="term" value="C:nucleus"/>
    <property type="evidence" value="ECO:0007669"/>
    <property type="project" value="UniProtKB-SubCell"/>
</dbReference>
<feature type="domain" description="C2H2-type" evidence="10">
    <location>
        <begin position="3"/>
        <end position="30"/>
    </location>
</feature>
<dbReference type="InterPro" id="IPR007741">
    <property type="entry name" value="Ribosomal_mL43/mS25/NADH_DH"/>
</dbReference>
<dbReference type="PROSITE" id="PS50157">
    <property type="entry name" value="ZINC_FINGER_C2H2_2"/>
    <property type="match status" value="3"/>
</dbReference>
<keyword evidence="7" id="KW-0496">Mitochondrion</keyword>
<dbReference type="GO" id="GO:0008270">
    <property type="term" value="F:zinc ion binding"/>
    <property type="evidence" value="ECO:0007669"/>
    <property type="project" value="UniProtKB-KW"/>
</dbReference>
<feature type="domain" description="C2H2-type" evidence="10">
    <location>
        <begin position="60"/>
        <end position="87"/>
    </location>
</feature>
<dbReference type="InterPro" id="IPR036249">
    <property type="entry name" value="Thioredoxin-like_sf"/>
</dbReference>
<feature type="domain" description="C2H2-type" evidence="10">
    <location>
        <begin position="114"/>
        <end position="141"/>
    </location>
</feature>
<dbReference type="GO" id="GO:0010468">
    <property type="term" value="P:regulation of gene expression"/>
    <property type="evidence" value="ECO:0007669"/>
    <property type="project" value="TreeGrafter"/>
</dbReference>
<evidence type="ECO:0000256" key="3">
    <source>
        <dbReference type="ARBA" id="ARBA00022723"/>
    </source>
</evidence>